<proteinExistence type="predicted"/>
<dbReference type="Proteomes" id="UP000694240">
    <property type="component" value="Chromosome 3"/>
</dbReference>
<accession>A0A8T2EZX0</accession>
<comment type="caution">
    <text evidence="1">The sequence shown here is derived from an EMBL/GenBank/DDBJ whole genome shotgun (WGS) entry which is preliminary data.</text>
</comment>
<protein>
    <submittedName>
        <fullName evidence="1">Uncharacterized protein</fullName>
    </submittedName>
</protein>
<evidence type="ECO:0000313" key="2">
    <source>
        <dbReference type="Proteomes" id="UP000694240"/>
    </source>
</evidence>
<organism evidence="1 2">
    <name type="scientific">Arabidopsis thaliana x Arabidopsis arenosa</name>
    <dbReference type="NCBI Taxonomy" id="1240361"/>
    <lineage>
        <taxon>Eukaryota</taxon>
        <taxon>Viridiplantae</taxon>
        <taxon>Streptophyta</taxon>
        <taxon>Embryophyta</taxon>
        <taxon>Tracheophyta</taxon>
        <taxon>Spermatophyta</taxon>
        <taxon>Magnoliopsida</taxon>
        <taxon>eudicotyledons</taxon>
        <taxon>Gunneridae</taxon>
        <taxon>Pentapetalae</taxon>
        <taxon>rosids</taxon>
        <taxon>malvids</taxon>
        <taxon>Brassicales</taxon>
        <taxon>Brassicaceae</taxon>
        <taxon>Camelineae</taxon>
        <taxon>Arabidopsis</taxon>
    </lineage>
</organism>
<reference evidence="1 2" key="1">
    <citation type="submission" date="2020-12" db="EMBL/GenBank/DDBJ databases">
        <title>Concerted genomic and epigenomic changes stabilize Arabidopsis allopolyploids.</title>
        <authorList>
            <person name="Chen Z."/>
        </authorList>
    </citation>
    <scope>NUCLEOTIDE SEQUENCE [LARGE SCALE GENOMIC DNA]</scope>
    <source>
        <strain evidence="1">Allo738</strain>
        <tissue evidence="1">Leaf</tissue>
    </source>
</reference>
<dbReference type="AlphaFoldDB" id="A0A8T2EZX0"/>
<dbReference type="EMBL" id="JAEFBK010000003">
    <property type="protein sequence ID" value="KAG7629358.1"/>
    <property type="molecule type" value="Genomic_DNA"/>
</dbReference>
<sequence>MATPTLAQGHSHDSLWDERLGKRVIFMLARAESVLSRWCSCCILFFLSRAFNLSKSKIEII</sequence>
<gene>
    <name evidence="1" type="ORF">ISN45_At03g054910</name>
</gene>
<keyword evidence="2" id="KW-1185">Reference proteome</keyword>
<name>A0A8T2EZX0_9BRAS</name>
<evidence type="ECO:0000313" key="1">
    <source>
        <dbReference type="EMBL" id="KAG7629358.1"/>
    </source>
</evidence>